<accession>A0A8J8NLF8</accession>
<evidence type="ECO:0000259" key="8">
    <source>
        <dbReference type="Pfam" id="PF13850"/>
    </source>
</evidence>
<feature type="domain" description="Endoplasmic reticulum vesicle transporter C-terminal" evidence="7">
    <location>
        <begin position="128"/>
        <end position="314"/>
    </location>
</feature>
<comment type="subcellular location">
    <subcellularLocation>
        <location evidence="1">Membrane</location>
        <topology evidence="1">Multi-pass membrane protein</topology>
    </subcellularLocation>
</comment>
<feature type="transmembrane region" description="Helical" evidence="6">
    <location>
        <begin position="21"/>
        <end position="41"/>
    </location>
</feature>
<dbReference type="PANTHER" id="PTHR10984:SF25">
    <property type="entry name" value="ENDOPLASMIC RETICULUM-GOLGI INTERMEDIATE COMPARTMENT PROTEIN 3"/>
    <property type="match status" value="1"/>
</dbReference>
<evidence type="ECO:0000259" key="7">
    <source>
        <dbReference type="Pfam" id="PF07970"/>
    </source>
</evidence>
<evidence type="ECO:0000256" key="6">
    <source>
        <dbReference type="SAM" id="Phobius"/>
    </source>
</evidence>
<keyword evidence="5 6" id="KW-0472">Membrane</keyword>
<dbReference type="OrthoDB" id="270930at2759"/>
<keyword evidence="3 6" id="KW-0812">Transmembrane</keyword>
<dbReference type="GO" id="GO:0005783">
    <property type="term" value="C:endoplasmic reticulum"/>
    <property type="evidence" value="ECO:0007669"/>
    <property type="project" value="TreeGrafter"/>
</dbReference>
<dbReference type="GO" id="GO:0016020">
    <property type="term" value="C:membrane"/>
    <property type="evidence" value="ECO:0007669"/>
    <property type="project" value="UniProtKB-SubCell"/>
</dbReference>
<proteinExistence type="inferred from homology"/>
<keyword evidence="10" id="KW-1185">Reference proteome</keyword>
<sequence length="331" mass="37881">MRAFKNLDYFRKVSPEHTRPTAIGGIVSVLSLASIMALFFLEVNDYVKPHIKKDTFIAQDPHQGQFVTMNIDITFPHAPCYMIDIEIASSIAVTDMSRQDLIRRRLNAKGELVSSAEPDFSDPGAAAEQIYQHIKDGEKCHIKGKVHLYKVTGKVQISFNSKVFYIEELKRRHPDVGDSLKLTHIMKSLTFGDVAQHLHILFRFGQSDHTQFDMVNMVDDEVYANDQDRKDYFYFLKLVPHIFVDEINQAEFRSYSYSLNHNAKGSQNGLGMISMIYDFTPVNMKITKQNKDLPRFLVSLCAIVGGVFVIFGLINRFLLTVQESVFTRKIQ</sequence>
<protein>
    <submittedName>
        <fullName evidence="9">Uncharacterized protein</fullName>
    </submittedName>
</protein>
<evidence type="ECO:0000256" key="5">
    <source>
        <dbReference type="ARBA" id="ARBA00023136"/>
    </source>
</evidence>
<dbReference type="Pfam" id="PF07970">
    <property type="entry name" value="COPIIcoated_ERV"/>
    <property type="match status" value="1"/>
</dbReference>
<dbReference type="Proteomes" id="UP000785679">
    <property type="component" value="Unassembled WGS sequence"/>
</dbReference>
<keyword evidence="4 6" id="KW-1133">Transmembrane helix</keyword>
<reference evidence="9" key="1">
    <citation type="submission" date="2019-06" db="EMBL/GenBank/DDBJ databases">
        <authorList>
            <person name="Zheng W."/>
        </authorList>
    </citation>
    <scope>NUCLEOTIDE SEQUENCE</scope>
    <source>
        <strain evidence="9">QDHG01</strain>
    </source>
</reference>
<feature type="transmembrane region" description="Helical" evidence="6">
    <location>
        <begin position="296"/>
        <end position="319"/>
    </location>
</feature>
<dbReference type="EMBL" id="RRYP01012570">
    <property type="protein sequence ID" value="TNV77023.1"/>
    <property type="molecule type" value="Genomic_DNA"/>
</dbReference>
<comment type="caution">
    <text evidence="9">The sequence shown here is derived from an EMBL/GenBank/DDBJ whole genome shotgun (WGS) entry which is preliminary data.</text>
</comment>
<dbReference type="Pfam" id="PF13850">
    <property type="entry name" value="ERGIC_N"/>
    <property type="match status" value="1"/>
</dbReference>
<evidence type="ECO:0000313" key="10">
    <source>
        <dbReference type="Proteomes" id="UP000785679"/>
    </source>
</evidence>
<dbReference type="PANTHER" id="PTHR10984">
    <property type="entry name" value="ENDOPLASMIC RETICULUM-GOLGI INTERMEDIATE COMPARTMENT PROTEIN"/>
    <property type="match status" value="1"/>
</dbReference>
<dbReference type="GO" id="GO:0030134">
    <property type="term" value="C:COPII-coated ER to Golgi transport vesicle"/>
    <property type="evidence" value="ECO:0007669"/>
    <property type="project" value="TreeGrafter"/>
</dbReference>
<dbReference type="InterPro" id="IPR012936">
    <property type="entry name" value="Erv_C"/>
</dbReference>
<evidence type="ECO:0000313" key="9">
    <source>
        <dbReference type="EMBL" id="TNV77023.1"/>
    </source>
</evidence>
<feature type="domain" description="Endoplasmic reticulum vesicle transporter N-terminal" evidence="8">
    <location>
        <begin position="4"/>
        <end position="88"/>
    </location>
</feature>
<evidence type="ECO:0000256" key="4">
    <source>
        <dbReference type="ARBA" id="ARBA00022989"/>
    </source>
</evidence>
<evidence type="ECO:0000256" key="2">
    <source>
        <dbReference type="ARBA" id="ARBA00005648"/>
    </source>
</evidence>
<gene>
    <name evidence="9" type="ORF">FGO68_gene14491</name>
</gene>
<organism evidence="9 10">
    <name type="scientific">Halteria grandinella</name>
    <dbReference type="NCBI Taxonomy" id="5974"/>
    <lineage>
        <taxon>Eukaryota</taxon>
        <taxon>Sar</taxon>
        <taxon>Alveolata</taxon>
        <taxon>Ciliophora</taxon>
        <taxon>Intramacronucleata</taxon>
        <taxon>Spirotrichea</taxon>
        <taxon>Stichotrichia</taxon>
        <taxon>Sporadotrichida</taxon>
        <taxon>Halteriidae</taxon>
        <taxon>Halteria</taxon>
    </lineage>
</organism>
<dbReference type="InterPro" id="IPR039542">
    <property type="entry name" value="Erv_N"/>
</dbReference>
<name>A0A8J8NLF8_HALGN</name>
<dbReference type="AlphaFoldDB" id="A0A8J8NLF8"/>
<evidence type="ECO:0000256" key="1">
    <source>
        <dbReference type="ARBA" id="ARBA00004141"/>
    </source>
</evidence>
<comment type="similarity">
    <text evidence="2">Belongs to the ERGIC family.</text>
</comment>
<dbReference type="InterPro" id="IPR045888">
    <property type="entry name" value="Erv"/>
</dbReference>
<evidence type="ECO:0000256" key="3">
    <source>
        <dbReference type="ARBA" id="ARBA00022692"/>
    </source>
</evidence>